<reference evidence="1" key="1">
    <citation type="submission" date="2023-02" db="EMBL/GenBank/DDBJ databases">
        <title>Genome of toxic invasive species Heracleum sosnowskyi carries increased number of genes despite the absence of recent whole-genome duplications.</title>
        <authorList>
            <person name="Schelkunov M."/>
            <person name="Shtratnikova V."/>
            <person name="Makarenko M."/>
            <person name="Klepikova A."/>
            <person name="Omelchenko D."/>
            <person name="Novikova G."/>
            <person name="Obukhova E."/>
            <person name="Bogdanov V."/>
            <person name="Penin A."/>
            <person name="Logacheva M."/>
        </authorList>
    </citation>
    <scope>NUCLEOTIDE SEQUENCE</scope>
    <source>
        <strain evidence="1">Hsosn_3</strain>
        <tissue evidence="1">Leaf</tissue>
    </source>
</reference>
<evidence type="ECO:0000313" key="1">
    <source>
        <dbReference type="EMBL" id="KAK1391026.1"/>
    </source>
</evidence>
<dbReference type="AlphaFoldDB" id="A0AAD8ISS5"/>
<sequence>MARVRIRAGSNSCCVFDSNDWFRSPSLKATEKCVYVIAKLSKLSRSNSGNWKNTSKRAGCETWARKGKQDRILNCEGNLIGEKRITHNSSKSAQLISSLVPKRLVKFRKVPVKRFTRKKKVQVKRSMRSKKNSYNNVEGTSNVTAENLTVLENDVGNENFCFGDLGSLDICLDDLGSSYFCFDNRGGEDICSSDLGDWGIDRIRECLDTNQQEEALQGSTRSKLGKRKFESEENLYQAKKMCLNPY</sequence>
<reference evidence="1" key="2">
    <citation type="submission" date="2023-05" db="EMBL/GenBank/DDBJ databases">
        <authorList>
            <person name="Schelkunov M.I."/>
        </authorList>
    </citation>
    <scope>NUCLEOTIDE SEQUENCE</scope>
    <source>
        <strain evidence="1">Hsosn_3</strain>
        <tissue evidence="1">Leaf</tissue>
    </source>
</reference>
<proteinExistence type="predicted"/>
<accession>A0AAD8ISS5</accession>
<evidence type="ECO:0000313" key="2">
    <source>
        <dbReference type="Proteomes" id="UP001237642"/>
    </source>
</evidence>
<gene>
    <name evidence="1" type="ORF">POM88_019204</name>
</gene>
<protein>
    <submittedName>
        <fullName evidence="1">Uncharacterized protein</fullName>
    </submittedName>
</protein>
<comment type="caution">
    <text evidence="1">The sequence shown here is derived from an EMBL/GenBank/DDBJ whole genome shotgun (WGS) entry which is preliminary data.</text>
</comment>
<organism evidence="1 2">
    <name type="scientific">Heracleum sosnowskyi</name>
    <dbReference type="NCBI Taxonomy" id="360622"/>
    <lineage>
        <taxon>Eukaryota</taxon>
        <taxon>Viridiplantae</taxon>
        <taxon>Streptophyta</taxon>
        <taxon>Embryophyta</taxon>
        <taxon>Tracheophyta</taxon>
        <taxon>Spermatophyta</taxon>
        <taxon>Magnoliopsida</taxon>
        <taxon>eudicotyledons</taxon>
        <taxon>Gunneridae</taxon>
        <taxon>Pentapetalae</taxon>
        <taxon>asterids</taxon>
        <taxon>campanulids</taxon>
        <taxon>Apiales</taxon>
        <taxon>Apiaceae</taxon>
        <taxon>Apioideae</taxon>
        <taxon>apioid superclade</taxon>
        <taxon>Tordylieae</taxon>
        <taxon>Tordyliinae</taxon>
        <taxon>Heracleum</taxon>
    </lineage>
</organism>
<dbReference type="EMBL" id="JAUIZM010000004">
    <property type="protein sequence ID" value="KAK1391026.1"/>
    <property type="molecule type" value="Genomic_DNA"/>
</dbReference>
<dbReference type="Proteomes" id="UP001237642">
    <property type="component" value="Unassembled WGS sequence"/>
</dbReference>
<keyword evidence="2" id="KW-1185">Reference proteome</keyword>
<name>A0AAD8ISS5_9APIA</name>